<dbReference type="EMBL" id="ABEU02000019">
    <property type="protein sequence ID" value="PNR34416.1"/>
    <property type="molecule type" value="Genomic_DNA"/>
</dbReference>
<evidence type="ECO:0000313" key="5">
    <source>
        <dbReference type="Proteomes" id="UP000006727"/>
    </source>
</evidence>
<organism evidence="3">
    <name type="scientific">Physcomitrium patens</name>
    <name type="common">Spreading-leaved earth moss</name>
    <name type="synonym">Physcomitrella patens</name>
    <dbReference type="NCBI Taxonomy" id="3218"/>
    <lineage>
        <taxon>Eukaryota</taxon>
        <taxon>Viridiplantae</taxon>
        <taxon>Streptophyta</taxon>
        <taxon>Embryophyta</taxon>
        <taxon>Bryophyta</taxon>
        <taxon>Bryophytina</taxon>
        <taxon>Bryopsida</taxon>
        <taxon>Funariidae</taxon>
        <taxon>Funariales</taxon>
        <taxon>Funariaceae</taxon>
        <taxon>Physcomitrium</taxon>
    </lineage>
</organism>
<dbReference type="GeneID" id="112272818"/>
<dbReference type="STRING" id="3218.A9RP74"/>
<name>A9RP74_PHYPA</name>
<reference evidence="4" key="3">
    <citation type="submission" date="2020-12" db="UniProtKB">
        <authorList>
            <consortium name="EnsemblPlants"/>
        </authorList>
    </citation>
    <scope>IDENTIFICATION</scope>
</reference>
<dbReference type="InterPro" id="IPR040300">
    <property type="entry name" value="At3g49055-like"/>
</dbReference>
<feature type="coiled-coil region" evidence="1">
    <location>
        <begin position="210"/>
        <end position="322"/>
    </location>
</feature>
<dbReference type="RefSeq" id="XP_024356721.1">
    <property type="nucleotide sequence ID" value="XM_024500953.2"/>
</dbReference>
<reference evidence="3 5" key="1">
    <citation type="journal article" date="2008" name="Science">
        <title>The Physcomitrella genome reveals evolutionary insights into the conquest of land by plants.</title>
        <authorList>
            <person name="Rensing S."/>
            <person name="Lang D."/>
            <person name="Zimmer A."/>
            <person name="Terry A."/>
            <person name="Salamov A."/>
            <person name="Shapiro H."/>
            <person name="Nishiyama T."/>
            <person name="Perroud P.-F."/>
            <person name="Lindquist E."/>
            <person name="Kamisugi Y."/>
            <person name="Tanahashi T."/>
            <person name="Sakakibara K."/>
            <person name="Fujita T."/>
            <person name="Oishi K."/>
            <person name="Shin-I T."/>
            <person name="Kuroki Y."/>
            <person name="Toyoda A."/>
            <person name="Suzuki Y."/>
            <person name="Hashimoto A."/>
            <person name="Yamaguchi K."/>
            <person name="Sugano A."/>
            <person name="Kohara Y."/>
            <person name="Fujiyama A."/>
            <person name="Anterola A."/>
            <person name="Aoki S."/>
            <person name="Ashton N."/>
            <person name="Barbazuk W.B."/>
            <person name="Barker E."/>
            <person name="Bennetzen J."/>
            <person name="Bezanilla M."/>
            <person name="Blankenship R."/>
            <person name="Cho S.H."/>
            <person name="Dutcher S."/>
            <person name="Estelle M."/>
            <person name="Fawcett J.A."/>
            <person name="Gundlach H."/>
            <person name="Hanada K."/>
            <person name="Heyl A."/>
            <person name="Hicks K.A."/>
            <person name="Hugh J."/>
            <person name="Lohr M."/>
            <person name="Mayer K."/>
            <person name="Melkozernov A."/>
            <person name="Murata T."/>
            <person name="Nelson D."/>
            <person name="Pils B."/>
            <person name="Prigge M."/>
            <person name="Reiss B."/>
            <person name="Renner T."/>
            <person name="Rombauts S."/>
            <person name="Rushton P."/>
            <person name="Sanderfoot A."/>
            <person name="Schween G."/>
            <person name="Shiu S.-H."/>
            <person name="Stueber K."/>
            <person name="Theodoulou F.L."/>
            <person name="Tu H."/>
            <person name="Van de Peer Y."/>
            <person name="Verrier P.J."/>
            <person name="Waters E."/>
            <person name="Wood A."/>
            <person name="Yang L."/>
            <person name="Cove D."/>
            <person name="Cuming A."/>
            <person name="Hasebe M."/>
            <person name="Lucas S."/>
            <person name="Mishler D.B."/>
            <person name="Reski R."/>
            <person name="Grigoriev I."/>
            <person name="Quatrano R.S."/>
            <person name="Boore J.L."/>
        </authorList>
    </citation>
    <scope>NUCLEOTIDE SEQUENCE [LARGE SCALE GENOMIC DNA]</scope>
    <source>
        <strain evidence="4 5">cv. Gransden 2004</strain>
    </source>
</reference>
<evidence type="ECO:0000313" key="4">
    <source>
        <dbReference type="EnsemblPlants" id="Pp3c19_17030V3.1"/>
    </source>
</evidence>
<dbReference type="PaxDb" id="3218-PP1S20_6V6.1"/>
<dbReference type="PANTHER" id="PTHR34937">
    <property type="entry name" value="OS08G0559800 PROTEIN"/>
    <property type="match status" value="1"/>
</dbReference>
<dbReference type="Gramene" id="Pp3c19_17030V3.1">
    <property type="protein sequence ID" value="Pp3c19_17030V3.1"/>
    <property type="gene ID" value="Pp3c19_17030"/>
</dbReference>
<dbReference type="KEGG" id="ppp:112272818"/>
<dbReference type="EnsemblPlants" id="Pp3c19_17030V3.2">
    <property type="protein sequence ID" value="Pp3c19_17030V3.2"/>
    <property type="gene ID" value="Pp3c19_17030"/>
</dbReference>
<feature type="coiled-coil region" evidence="1">
    <location>
        <begin position="439"/>
        <end position="674"/>
    </location>
</feature>
<reference evidence="3 5" key="2">
    <citation type="journal article" date="2018" name="Plant J.">
        <title>The Physcomitrella patens chromosome-scale assembly reveals moss genome structure and evolution.</title>
        <authorList>
            <person name="Lang D."/>
            <person name="Ullrich K.K."/>
            <person name="Murat F."/>
            <person name="Fuchs J."/>
            <person name="Jenkins J."/>
            <person name="Haas F.B."/>
            <person name="Piednoel M."/>
            <person name="Gundlach H."/>
            <person name="Van Bel M."/>
            <person name="Meyberg R."/>
            <person name="Vives C."/>
            <person name="Morata J."/>
            <person name="Symeonidi A."/>
            <person name="Hiss M."/>
            <person name="Muchero W."/>
            <person name="Kamisugi Y."/>
            <person name="Saleh O."/>
            <person name="Blanc G."/>
            <person name="Decker E.L."/>
            <person name="van Gessel N."/>
            <person name="Grimwood J."/>
            <person name="Hayes R.D."/>
            <person name="Graham S.W."/>
            <person name="Gunter L.E."/>
            <person name="McDaniel S.F."/>
            <person name="Hoernstein S.N.W."/>
            <person name="Larsson A."/>
            <person name="Li F.W."/>
            <person name="Perroud P.F."/>
            <person name="Phillips J."/>
            <person name="Ranjan P."/>
            <person name="Rokshar D.S."/>
            <person name="Rothfels C.J."/>
            <person name="Schneider L."/>
            <person name="Shu S."/>
            <person name="Stevenson D.W."/>
            <person name="Thummler F."/>
            <person name="Tillich M."/>
            <person name="Villarreal Aguilar J.C."/>
            <person name="Widiez T."/>
            <person name="Wong G.K."/>
            <person name="Wymore A."/>
            <person name="Zhang Y."/>
            <person name="Zimmer A.D."/>
            <person name="Quatrano R.S."/>
            <person name="Mayer K.F.X."/>
            <person name="Goodstein D."/>
            <person name="Casacuberta J.M."/>
            <person name="Vandepoele K."/>
            <person name="Reski R."/>
            <person name="Cuming A.C."/>
            <person name="Tuskan G.A."/>
            <person name="Maumus F."/>
            <person name="Salse J."/>
            <person name="Schmutz J."/>
            <person name="Rensing S.A."/>
        </authorList>
    </citation>
    <scope>NUCLEOTIDE SEQUENCE [LARGE SCALE GENOMIC DNA]</scope>
    <source>
        <strain evidence="4 5">cv. Gransden 2004</strain>
    </source>
</reference>
<dbReference type="OrthoDB" id="1682775at2759"/>
<dbReference type="FunCoup" id="A9RP74">
    <property type="interactions" value="1949"/>
</dbReference>
<dbReference type="EnsemblPlants" id="Pp3c19_17030V3.1">
    <property type="protein sequence ID" value="Pp3c19_17030V3.1"/>
    <property type="gene ID" value="Pp3c19_17030"/>
</dbReference>
<dbReference type="OMA" id="YISKTHE"/>
<keyword evidence="1" id="KW-0175">Coiled coil</keyword>
<protein>
    <submittedName>
        <fullName evidence="3 4">Uncharacterized protein</fullName>
    </submittedName>
</protein>
<keyword evidence="5" id="KW-1185">Reference proteome</keyword>
<dbReference type="Proteomes" id="UP000006727">
    <property type="component" value="Chromosome 19"/>
</dbReference>
<dbReference type="Gramene" id="Pp3c19_17030V3.2">
    <property type="protein sequence ID" value="Pp3c19_17030V3.2"/>
    <property type="gene ID" value="Pp3c19_17030"/>
</dbReference>
<dbReference type="eggNOG" id="ENOG502QQNA">
    <property type="taxonomic scope" value="Eukaryota"/>
</dbReference>
<evidence type="ECO:0000256" key="2">
    <source>
        <dbReference type="SAM" id="MobiDB-lite"/>
    </source>
</evidence>
<feature type="compositionally biased region" description="Basic and acidic residues" evidence="2">
    <location>
        <begin position="45"/>
        <end position="55"/>
    </location>
</feature>
<feature type="region of interest" description="Disordered" evidence="2">
    <location>
        <begin position="1"/>
        <end position="68"/>
    </location>
</feature>
<dbReference type="HOGENOM" id="CLU_387532_0_0_1"/>
<sequence length="713" mass="79852">MGSADGEDAGALSDFDEDEELEAAPVQLPPIAASGGGSAVEEKEEEKGEEQKQDETEGQTVKQLEAELEAERKARKTLEFAKAEGDANFLRLKTLIQEAARQRDEAYRARDQSVRDLELVVRQKEEIARDRDEVRMQRDESLRARDEVSRARDSLKMEIGEVARLLIGANEKVTSMANGVKSFGRNLPGSKYTGLQAIAFGFGKRVEEIVEEVLRQREAATKAHREVREQMEQHTYSVAIEVSELEASISRLKEDVANKTSEAEAWMKQAKIKDDKILELEETFSKKLASAEGEASTLRQSIQEVEALLQNFKHEAGQHKEMLREVLKCGSKLRKCLLELPHELDPPADPEDLDNISSAPSRGIVDEKQSLPQQCLVEMKSFLELGVSAGIAWKEKTEDWEKTSHELVTRIERLVGQKQDAADLLTVALAEKQQVLETISDLRVKLSQENLEVARLQASLKEAQELAERGKMSDEEEENEELVRLRAELSSLGQSRDEALSKVTALGSEVNKLRQQIGELETALTGSRSEVGELKTLSNTQSKELAEKVVRIKDLLLQMEDYTADIEALEEEVGRWKQAATDEAAAGAAVMDDLEKCQFEVSQLNKQIDGLKIAREEAALKVRSKEEMASAAIAARTAAERSLQMADERAAELRERLEELNKQLEENESRKEYRLGLSLLDMCCPWLRNRRRSSEGGGTQMAAEMEELLEPLV</sequence>
<evidence type="ECO:0000313" key="3">
    <source>
        <dbReference type="EMBL" id="PNR34416.1"/>
    </source>
</evidence>
<dbReference type="PANTHER" id="PTHR34937:SF1">
    <property type="entry name" value="PARAMYOSIN"/>
    <property type="match status" value="1"/>
</dbReference>
<dbReference type="AlphaFoldDB" id="A9RP74"/>
<accession>A9RP74</accession>
<feature type="compositionally biased region" description="Acidic residues" evidence="2">
    <location>
        <begin position="1"/>
        <end position="22"/>
    </location>
</feature>
<evidence type="ECO:0000256" key="1">
    <source>
        <dbReference type="SAM" id="Coils"/>
    </source>
</evidence>
<proteinExistence type="predicted"/>
<gene>
    <name evidence="4" type="primary">LOC112272818</name>
    <name evidence="3" type="ORF">PHYPA_024233</name>
</gene>